<dbReference type="Proteomes" id="UP000030170">
    <property type="component" value="Unassembled WGS sequence"/>
</dbReference>
<gene>
    <name evidence="1" type="ORF">DO97_16080</name>
</gene>
<keyword evidence="2" id="KW-1185">Reference proteome</keyword>
<dbReference type="OrthoDB" id="3611744at2"/>
<dbReference type="RefSeq" id="WP_052128915.1">
    <property type="nucleotide sequence ID" value="NZ_JJML01000055.1"/>
</dbReference>
<dbReference type="InterPro" id="IPR014985">
    <property type="entry name" value="WbqC"/>
</dbReference>
<name>A0A098TGI9_9CYAN</name>
<evidence type="ECO:0000313" key="1">
    <source>
        <dbReference type="EMBL" id="KGF71695.1"/>
    </source>
</evidence>
<evidence type="ECO:0000313" key="2">
    <source>
        <dbReference type="Proteomes" id="UP000030170"/>
    </source>
</evidence>
<reference evidence="1 2" key="1">
    <citation type="journal article" date="2014" name="Mol. Ecol.">
        <title>Evolution of Synechococcus.</title>
        <authorList>
            <person name="Dvorak P."/>
            <person name="Casamatta D."/>
            <person name="Hasler P."/>
            <person name="Poulickova A."/>
            <person name="Ondrej V."/>
            <person name="Sanges R."/>
        </authorList>
    </citation>
    <scope>NUCLEOTIDE SEQUENCE [LARGE SCALE GENOMIC DNA]</scope>
    <source>
        <strain evidence="1 2">CAUP A 1101</strain>
    </source>
</reference>
<dbReference type="EMBL" id="JJML01000055">
    <property type="protein sequence ID" value="KGF71695.1"/>
    <property type="molecule type" value="Genomic_DNA"/>
</dbReference>
<protein>
    <recommendedName>
        <fullName evidence="3">WbqC-like protein</fullName>
    </recommendedName>
</protein>
<accession>A0A098TGI9</accession>
<dbReference type="AlphaFoldDB" id="A0A098TGI9"/>
<evidence type="ECO:0008006" key="3">
    <source>
        <dbReference type="Google" id="ProtNLM"/>
    </source>
</evidence>
<proteinExistence type="predicted"/>
<organism evidence="1 2">
    <name type="scientific">Neosynechococcus sphagnicola sy1</name>
    <dbReference type="NCBI Taxonomy" id="1497020"/>
    <lineage>
        <taxon>Bacteria</taxon>
        <taxon>Bacillati</taxon>
        <taxon>Cyanobacteriota</taxon>
        <taxon>Cyanophyceae</taxon>
        <taxon>Neosynechococcales</taxon>
        <taxon>Neosynechococcaceae</taxon>
        <taxon>Neosynechococcus</taxon>
    </lineage>
</organism>
<comment type="caution">
    <text evidence="1">The sequence shown here is derived from an EMBL/GenBank/DDBJ whole genome shotgun (WGS) entry which is preliminary data.</text>
</comment>
<dbReference type="Pfam" id="PF08889">
    <property type="entry name" value="WbqC"/>
    <property type="match status" value="1"/>
</dbReference>
<sequence>MSNNSGRRVGVIQSSYIPWRGYFDLIDSVDVFVIYDDVQYSKGSWRNRNQVKLPSGLRWLTVPVRYKSGLAIDQVPIDASRKAWQESHRGLLREALGTTPFFSEAITLWEAGVAAADTTISQLNVRLIQVICRYLNINTPLIRSRDLNLSGHRCDRLMQLLNHVGATTYLSGPSARDYLDESLFRQAQIRLEYKTYDYPPYPQPWGDFVGTVSVLDLIANTGPEARYYLKSQTSDTIAVP</sequence>
<dbReference type="STRING" id="1497020.DO97_16080"/>